<name>A0A2Z6NNZ0_TRISU</name>
<keyword evidence="1" id="KW-0175">Coiled coil</keyword>
<proteinExistence type="predicted"/>
<dbReference type="AlphaFoldDB" id="A0A2Z6NNZ0"/>
<keyword evidence="3" id="KW-1185">Reference proteome</keyword>
<organism evidence="2 3">
    <name type="scientific">Trifolium subterraneum</name>
    <name type="common">Subterranean clover</name>
    <dbReference type="NCBI Taxonomy" id="3900"/>
    <lineage>
        <taxon>Eukaryota</taxon>
        <taxon>Viridiplantae</taxon>
        <taxon>Streptophyta</taxon>
        <taxon>Embryophyta</taxon>
        <taxon>Tracheophyta</taxon>
        <taxon>Spermatophyta</taxon>
        <taxon>Magnoliopsida</taxon>
        <taxon>eudicotyledons</taxon>
        <taxon>Gunneridae</taxon>
        <taxon>Pentapetalae</taxon>
        <taxon>rosids</taxon>
        <taxon>fabids</taxon>
        <taxon>Fabales</taxon>
        <taxon>Fabaceae</taxon>
        <taxon>Papilionoideae</taxon>
        <taxon>50 kb inversion clade</taxon>
        <taxon>NPAAA clade</taxon>
        <taxon>Hologalegina</taxon>
        <taxon>IRL clade</taxon>
        <taxon>Trifolieae</taxon>
        <taxon>Trifolium</taxon>
    </lineage>
</organism>
<dbReference type="EMBL" id="DF974149">
    <property type="protein sequence ID" value="GAU45771.1"/>
    <property type="molecule type" value="Genomic_DNA"/>
</dbReference>
<protein>
    <submittedName>
        <fullName evidence="2">Uncharacterized protein</fullName>
    </submittedName>
</protein>
<dbReference type="OrthoDB" id="10414844at2759"/>
<reference evidence="3" key="1">
    <citation type="journal article" date="2017" name="Front. Plant Sci.">
        <title>Climate Clever Clovers: New Paradigm to Reduce the Environmental Footprint of Ruminants by Breeding Low Methanogenic Forages Utilizing Haplotype Variation.</title>
        <authorList>
            <person name="Kaur P."/>
            <person name="Appels R."/>
            <person name="Bayer P.E."/>
            <person name="Keeble-Gagnere G."/>
            <person name="Wang J."/>
            <person name="Hirakawa H."/>
            <person name="Shirasawa K."/>
            <person name="Vercoe P."/>
            <person name="Stefanova K."/>
            <person name="Durmic Z."/>
            <person name="Nichols P."/>
            <person name="Revell C."/>
            <person name="Isobe S.N."/>
            <person name="Edwards D."/>
            <person name="Erskine W."/>
        </authorList>
    </citation>
    <scope>NUCLEOTIDE SEQUENCE [LARGE SCALE GENOMIC DNA]</scope>
    <source>
        <strain evidence="3">cv. Daliak</strain>
    </source>
</reference>
<evidence type="ECO:0000256" key="1">
    <source>
        <dbReference type="SAM" id="Coils"/>
    </source>
</evidence>
<evidence type="ECO:0000313" key="3">
    <source>
        <dbReference type="Proteomes" id="UP000242715"/>
    </source>
</evidence>
<dbReference type="Proteomes" id="UP000242715">
    <property type="component" value="Unassembled WGS sequence"/>
</dbReference>
<gene>
    <name evidence="2" type="ORF">TSUD_24350</name>
</gene>
<feature type="coiled-coil region" evidence="1">
    <location>
        <begin position="126"/>
        <end position="181"/>
    </location>
</feature>
<accession>A0A2Z6NNZ0</accession>
<evidence type="ECO:0000313" key="2">
    <source>
        <dbReference type="EMBL" id="GAU45771.1"/>
    </source>
</evidence>
<sequence length="220" mass="25368">MSHSTGSASFSSSTIDLEPINHRVATLINELADIIDQDLDYVLLHPELVDDFCRHVTKLQRQSSHLSVTHLCLLTSVKMLGNLLKYDHPAIKFHANLLAETLDNNDLNNGWLVVVKYEMDEKNGKIKKYAEEQHAIDQQLASFEEENSDLEEKKLKLANAIRRENEAIATLDKERREALCKRVLYSDKLKRLRDVGELMELKMNNIREAWSNIQSFIRLL</sequence>